<keyword evidence="1" id="KW-0472">Membrane</keyword>
<dbReference type="InterPro" id="IPR025699">
    <property type="entry name" value="ABC2_memb-like"/>
</dbReference>
<evidence type="ECO:0000313" key="3">
    <source>
        <dbReference type="Proteomes" id="UP001501047"/>
    </source>
</evidence>
<feature type="transmembrane region" description="Helical" evidence="1">
    <location>
        <begin position="12"/>
        <end position="34"/>
    </location>
</feature>
<feature type="transmembrane region" description="Helical" evidence="1">
    <location>
        <begin position="124"/>
        <end position="141"/>
    </location>
</feature>
<evidence type="ECO:0000313" key="2">
    <source>
        <dbReference type="EMBL" id="GAA0772560.1"/>
    </source>
</evidence>
<dbReference type="Proteomes" id="UP001501047">
    <property type="component" value="Unassembled WGS sequence"/>
</dbReference>
<accession>A0ABP3VXZ4</accession>
<evidence type="ECO:0008006" key="4">
    <source>
        <dbReference type="Google" id="ProtNLM"/>
    </source>
</evidence>
<name>A0ABP3VXZ4_CLOSU</name>
<dbReference type="RefSeq" id="WP_343825876.1">
    <property type="nucleotide sequence ID" value="NZ_BAAACI010000006.1"/>
</dbReference>
<keyword evidence="3" id="KW-1185">Reference proteome</keyword>
<feature type="transmembrane region" description="Helical" evidence="1">
    <location>
        <begin position="40"/>
        <end position="58"/>
    </location>
</feature>
<keyword evidence="1" id="KW-1133">Transmembrane helix</keyword>
<proteinExistence type="predicted"/>
<sequence length="222" mass="25199">MWKMAMRDLRGIFNLYNNRNGLIIIMVVIFLGITNKGKGLFSYFLLMAGVISIAFTEMEARDKVHVSILSSPCKRSDYVLGKFLSAIIWIVAITIIGLLLNNLIYMIYPAEYLKLPISIVKMSISYILIFVAFYNCVYFSLGIKFARIFYFIIFFAVMLGMSAVSYILKGEVLPAWLSCIDRFLALFQSNTITNNIIVAILVLTILALIATVSVVIYEKKDF</sequence>
<gene>
    <name evidence="2" type="ORF">GCM10008908_19110</name>
</gene>
<evidence type="ECO:0000256" key="1">
    <source>
        <dbReference type="SAM" id="Phobius"/>
    </source>
</evidence>
<reference evidence="3" key="1">
    <citation type="journal article" date="2019" name="Int. J. Syst. Evol. Microbiol.">
        <title>The Global Catalogue of Microorganisms (GCM) 10K type strain sequencing project: providing services to taxonomists for standard genome sequencing and annotation.</title>
        <authorList>
            <consortium name="The Broad Institute Genomics Platform"/>
            <consortium name="The Broad Institute Genome Sequencing Center for Infectious Disease"/>
            <person name="Wu L."/>
            <person name="Ma J."/>
        </authorList>
    </citation>
    <scope>NUCLEOTIDE SEQUENCE [LARGE SCALE GENOMIC DNA]</scope>
    <source>
        <strain evidence="3">JCM 1417</strain>
    </source>
</reference>
<feature type="transmembrane region" description="Helical" evidence="1">
    <location>
        <begin position="196"/>
        <end position="217"/>
    </location>
</feature>
<comment type="caution">
    <text evidence="2">The sequence shown here is derived from an EMBL/GenBank/DDBJ whole genome shotgun (WGS) entry which is preliminary data.</text>
</comment>
<dbReference type="Pfam" id="PF13346">
    <property type="entry name" value="ABC2_membrane_5"/>
    <property type="match status" value="1"/>
</dbReference>
<feature type="transmembrane region" description="Helical" evidence="1">
    <location>
        <begin position="148"/>
        <end position="168"/>
    </location>
</feature>
<keyword evidence="1" id="KW-0812">Transmembrane</keyword>
<protein>
    <recommendedName>
        <fullName evidence="4">ABC-2 transporter permease</fullName>
    </recommendedName>
</protein>
<feature type="transmembrane region" description="Helical" evidence="1">
    <location>
        <begin position="79"/>
        <end position="104"/>
    </location>
</feature>
<dbReference type="EMBL" id="BAAACI010000006">
    <property type="protein sequence ID" value="GAA0772560.1"/>
    <property type="molecule type" value="Genomic_DNA"/>
</dbReference>
<organism evidence="2 3">
    <name type="scientific">Clostridium subterminale</name>
    <dbReference type="NCBI Taxonomy" id="1550"/>
    <lineage>
        <taxon>Bacteria</taxon>
        <taxon>Bacillati</taxon>
        <taxon>Bacillota</taxon>
        <taxon>Clostridia</taxon>
        <taxon>Eubacteriales</taxon>
        <taxon>Clostridiaceae</taxon>
        <taxon>Clostridium</taxon>
    </lineage>
</organism>